<dbReference type="InterPro" id="IPR013760">
    <property type="entry name" value="Topo_IIA-like_dom_sf"/>
</dbReference>
<dbReference type="InterPro" id="IPR050220">
    <property type="entry name" value="Type_II_DNA_Topoisomerases"/>
</dbReference>
<dbReference type="Gene3D" id="1.10.268.10">
    <property type="entry name" value="Topoisomerase, domain 3"/>
    <property type="match status" value="1"/>
</dbReference>
<dbReference type="InterPro" id="IPR013758">
    <property type="entry name" value="Topo_IIA_A/C_ab"/>
</dbReference>
<dbReference type="InterPro" id="IPR002205">
    <property type="entry name" value="Topo_IIA_dom_A"/>
</dbReference>
<evidence type="ECO:0000256" key="4">
    <source>
        <dbReference type="ARBA" id="ARBA00023029"/>
    </source>
</evidence>
<dbReference type="GO" id="GO:0005524">
    <property type="term" value="F:ATP binding"/>
    <property type="evidence" value="ECO:0007669"/>
    <property type="project" value="InterPro"/>
</dbReference>
<dbReference type="EC" id="5.6.2.2" evidence="2"/>
<keyword evidence="4 8" id="KW-0799">Topoisomerase</keyword>
<dbReference type="EMBL" id="JACRSV010000001">
    <property type="protein sequence ID" value="MBC8559582.1"/>
    <property type="molecule type" value="Genomic_DNA"/>
</dbReference>
<dbReference type="Pfam" id="PF03989">
    <property type="entry name" value="DNA_gyraseA_C"/>
    <property type="match status" value="2"/>
</dbReference>
<dbReference type="Pfam" id="PF00521">
    <property type="entry name" value="DNA_topoisoIV"/>
    <property type="match status" value="1"/>
</dbReference>
<evidence type="ECO:0000256" key="6">
    <source>
        <dbReference type="ARBA" id="ARBA00023136"/>
    </source>
</evidence>
<keyword evidence="5 8" id="KW-0238">DNA-binding</keyword>
<dbReference type="GO" id="GO:0006265">
    <property type="term" value="P:DNA topological change"/>
    <property type="evidence" value="ECO:0007669"/>
    <property type="project" value="UniProtKB-UniRule"/>
</dbReference>
<reference evidence="10" key="1">
    <citation type="submission" date="2020-08" db="EMBL/GenBank/DDBJ databases">
        <title>Genome public.</title>
        <authorList>
            <person name="Liu C."/>
            <person name="Sun Q."/>
        </authorList>
    </citation>
    <scope>NUCLEOTIDE SEQUENCE</scope>
    <source>
        <strain evidence="10">NSJ-33</strain>
    </source>
</reference>
<dbReference type="PROSITE" id="PS52040">
    <property type="entry name" value="TOPO_IIA"/>
    <property type="match status" value="1"/>
</dbReference>
<dbReference type="GO" id="GO:0009330">
    <property type="term" value="C:DNA topoisomerase type II (double strand cut, ATP-hydrolyzing) complex"/>
    <property type="evidence" value="ECO:0007669"/>
    <property type="project" value="TreeGrafter"/>
</dbReference>
<dbReference type="Gene3D" id="3.90.199.10">
    <property type="entry name" value="Topoisomerase II, domain 5"/>
    <property type="match status" value="1"/>
</dbReference>
<feature type="domain" description="Topo IIA-type catalytic" evidence="9">
    <location>
        <begin position="50"/>
        <end position="513"/>
    </location>
</feature>
<dbReference type="SUPFAM" id="SSF56719">
    <property type="entry name" value="Type II DNA topoisomerase"/>
    <property type="match status" value="1"/>
</dbReference>
<dbReference type="Gene3D" id="3.30.1360.40">
    <property type="match status" value="1"/>
</dbReference>
<dbReference type="Proteomes" id="UP000610760">
    <property type="component" value="Unassembled WGS sequence"/>
</dbReference>
<gene>
    <name evidence="10" type="ORF">H8710_05785</name>
</gene>
<dbReference type="SMART" id="SM00434">
    <property type="entry name" value="TOP4c"/>
    <property type="match status" value="1"/>
</dbReference>
<keyword evidence="11" id="KW-1185">Reference proteome</keyword>
<organism evidence="10 11">
    <name type="scientific">Fumia xinanensis</name>
    <dbReference type="NCBI Taxonomy" id="2763659"/>
    <lineage>
        <taxon>Bacteria</taxon>
        <taxon>Bacillati</taxon>
        <taxon>Bacillota</taxon>
        <taxon>Clostridia</taxon>
        <taxon>Eubacteriales</taxon>
        <taxon>Oscillospiraceae</taxon>
        <taxon>Fumia</taxon>
    </lineage>
</organism>
<dbReference type="AlphaFoldDB" id="A0A926E3J4"/>
<evidence type="ECO:0000256" key="3">
    <source>
        <dbReference type="ARBA" id="ARBA00022475"/>
    </source>
</evidence>
<evidence type="ECO:0000313" key="10">
    <source>
        <dbReference type="EMBL" id="MBC8559582.1"/>
    </source>
</evidence>
<dbReference type="GO" id="GO:0034335">
    <property type="term" value="F:DNA negative supercoiling activity"/>
    <property type="evidence" value="ECO:0007669"/>
    <property type="project" value="UniProtKB-ARBA"/>
</dbReference>
<name>A0A926E3J4_9FIRM</name>
<keyword evidence="6" id="KW-0472">Membrane</keyword>
<dbReference type="GO" id="GO:0003677">
    <property type="term" value="F:DNA binding"/>
    <property type="evidence" value="ECO:0007669"/>
    <property type="project" value="UniProtKB-UniRule"/>
</dbReference>
<protein>
    <recommendedName>
        <fullName evidence="2">DNA topoisomerase (ATP-hydrolyzing)</fullName>
        <ecNumber evidence="2">5.6.2.2</ecNumber>
    </recommendedName>
</protein>
<dbReference type="PANTHER" id="PTHR43493">
    <property type="entry name" value="DNA GYRASE/TOPOISOMERASE SUBUNIT A"/>
    <property type="match status" value="1"/>
</dbReference>
<dbReference type="RefSeq" id="WP_249294474.1">
    <property type="nucleotide sequence ID" value="NZ_JACRSV010000001.1"/>
</dbReference>
<comment type="caution">
    <text evidence="10">The sequence shown here is derived from an EMBL/GenBank/DDBJ whole genome shotgun (WGS) entry which is preliminary data.</text>
</comment>
<evidence type="ECO:0000259" key="9">
    <source>
        <dbReference type="PROSITE" id="PS52040"/>
    </source>
</evidence>
<evidence type="ECO:0000256" key="1">
    <source>
        <dbReference type="ARBA" id="ARBA00000185"/>
    </source>
</evidence>
<evidence type="ECO:0000313" key="11">
    <source>
        <dbReference type="Proteomes" id="UP000610760"/>
    </source>
</evidence>
<dbReference type="Gene3D" id="2.120.10.90">
    <property type="entry name" value="DNA gyrase/topoisomerase IV, subunit A, C-terminal"/>
    <property type="match status" value="1"/>
</dbReference>
<dbReference type="PANTHER" id="PTHR43493:SF1">
    <property type="entry name" value="DNA TOPOISOMERASE 4 SUBUNIT A"/>
    <property type="match status" value="1"/>
</dbReference>
<dbReference type="SUPFAM" id="SSF101904">
    <property type="entry name" value="GyrA/ParC C-terminal domain-like"/>
    <property type="match status" value="1"/>
</dbReference>
<dbReference type="GO" id="GO:0005737">
    <property type="term" value="C:cytoplasm"/>
    <property type="evidence" value="ECO:0007669"/>
    <property type="project" value="TreeGrafter"/>
</dbReference>
<evidence type="ECO:0000256" key="2">
    <source>
        <dbReference type="ARBA" id="ARBA00012895"/>
    </source>
</evidence>
<feature type="active site" description="O-(5'-phospho-DNA)-tyrosine intermediate" evidence="8">
    <location>
        <position position="139"/>
    </location>
</feature>
<accession>A0A926E3J4</accession>
<keyword evidence="7 8" id="KW-0413">Isomerase</keyword>
<dbReference type="InterPro" id="IPR013757">
    <property type="entry name" value="Topo_IIA_A_a_sf"/>
</dbReference>
<keyword evidence="3" id="KW-1003">Cell membrane</keyword>
<evidence type="ECO:0000256" key="7">
    <source>
        <dbReference type="ARBA" id="ARBA00023235"/>
    </source>
</evidence>
<proteinExistence type="predicted"/>
<sequence length="744" mass="83852">MAKKKTPETKRVTRTDAYIKDAGVVMEQPITETMEVNFMPYAMSVIMSRALPEIDGFKPSHRKLLYTMYKMGLLNGARTKSANVVGQTMKLNPHGDGPIYETMVRLARGNEALLHPYVDSKGNFGKAYSRDMAYAASRYTEVKLEKIAAELFRDIDKNTVDFVPNYDNTTTEPVLFPTTFPAVLVNSNIGIAVSMASAICPFNLSEVCETTIGLLKDPDFDVSETLKGPDFPGGGYIIYDETELQKIYSTGRGSVRVRARYHYDKTENCIEITEIPPTTTVEVVIDKIIDLIKQNKIKEISDIRDETDLSGLKVAIEIKRSVDPDKLMQKLYKMTPLEEAFSCNFNVLIDGTPRVMGAKEILLEWIRFRRGCVRRRVEFDLKKKQDKLHLLEGLSKILLDIDKAIKIVRETEEEGEVVPNLMIGFGIDEIQAEYVAEIKLRHLNREYILSRLEEIQQLKNDIAEMQDILESPRKVSNIIIAELRDDIKKYGQPRKSLFIYASDLPDEEEEEDVPDYAVNVFVTAEGYFKKITPQSLRMSSNQKLKEGDEVVLQLEVSNKAELLFFSDKAQVYKAKLSDFAETKASVMGDYIPSKLGFDEGEKLLSAVVTTDFAGHVLFFFENGKVSKVPLSSYETKTNRKKLQNAYSDKSPLVALKVPAEGEEFVLTSTGKRKLIFNPDMIASKATRDNQGVAVMTLKKGAFLQSVDALTPETFVNPHRYRTKTLPAAGAIVREEDLGEQLTLG</sequence>
<dbReference type="InterPro" id="IPR006691">
    <property type="entry name" value="GyrA/parC_rep"/>
</dbReference>
<evidence type="ECO:0000256" key="8">
    <source>
        <dbReference type="PROSITE-ProRule" id="PRU01384"/>
    </source>
</evidence>
<dbReference type="InterPro" id="IPR035516">
    <property type="entry name" value="Gyrase/topoIV_suA_C"/>
</dbReference>
<comment type="catalytic activity">
    <reaction evidence="1 8">
        <text>ATP-dependent breakage, passage and rejoining of double-stranded DNA.</text>
        <dbReference type="EC" id="5.6.2.2"/>
    </reaction>
</comment>
<evidence type="ECO:0000256" key="5">
    <source>
        <dbReference type="ARBA" id="ARBA00023125"/>
    </source>
</evidence>